<organism evidence="1 2">
    <name type="scientific">Runella defluvii</name>
    <dbReference type="NCBI Taxonomy" id="370973"/>
    <lineage>
        <taxon>Bacteria</taxon>
        <taxon>Pseudomonadati</taxon>
        <taxon>Bacteroidota</taxon>
        <taxon>Cytophagia</taxon>
        <taxon>Cytophagales</taxon>
        <taxon>Spirosomataceae</taxon>
        <taxon>Runella</taxon>
    </lineage>
</organism>
<dbReference type="PANTHER" id="PTHR48098:SF6">
    <property type="entry name" value="FERRI-BACILLIBACTIN ESTERASE BESA"/>
    <property type="match status" value="1"/>
</dbReference>
<evidence type="ECO:0000313" key="2">
    <source>
        <dbReference type="Proteomes" id="UP000541352"/>
    </source>
</evidence>
<proteinExistence type="predicted"/>
<dbReference type="EMBL" id="JACIBY010000006">
    <property type="protein sequence ID" value="MBB3839224.1"/>
    <property type="molecule type" value="Genomic_DNA"/>
</dbReference>
<dbReference type="RefSeq" id="WP_229601364.1">
    <property type="nucleotide sequence ID" value="NZ_JACIBY010000006.1"/>
</dbReference>
<name>A0A7W5ZPB4_9BACT</name>
<dbReference type="InterPro" id="IPR050583">
    <property type="entry name" value="Mycobacterial_A85_antigen"/>
</dbReference>
<evidence type="ECO:0000313" key="1">
    <source>
        <dbReference type="EMBL" id="MBB3839224.1"/>
    </source>
</evidence>
<dbReference type="Gene3D" id="3.40.50.1820">
    <property type="entry name" value="alpha/beta hydrolase"/>
    <property type="match status" value="1"/>
</dbReference>
<protein>
    <submittedName>
        <fullName evidence="1">Enterochelin esterase-like enzyme</fullName>
    </submittedName>
</protein>
<dbReference type="AlphaFoldDB" id="A0A7W5ZPB4"/>
<keyword evidence="2" id="KW-1185">Reference proteome</keyword>
<accession>A0A7W5ZPB4</accession>
<dbReference type="InterPro" id="IPR000801">
    <property type="entry name" value="Esterase-like"/>
</dbReference>
<dbReference type="InterPro" id="IPR029058">
    <property type="entry name" value="AB_hydrolase_fold"/>
</dbReference>
<dbReference type="Proteomes" id="UP000541352">
    <property type="component" value="Unassembled WGS sequence"/>
</dbReference>
<dbReference type="Pfam" id="PF00756">
    <property type="entry name" value="Esterase"/>
    <property type="match status" value="1"/>
</dbReference>
<sequence>MEHFITPSELVVKHDTTLHSQHLHRDIVMDVVLPPHYEATNTAYPVLYMNDGQDLERLQMTRVLSELYHHQQVPPFILVAVHCGERIQEYGTATQADYKHRGARAGAYTSFVLEELLPYIKNQYRVLTGPPHTVFCGFSLSGLSAFDIVWHHPQIFGKAGAFSGSFWWRQRAYENHYDDHQDRIMHRLVRESSVRREQFKELTPTFWFQTGTDDEKDDRNHNGIIDSIEDTLDLVAELERKGFRWGKEVRYVEVKGGHHDQATWSRIMPDFLQWAFGN</sequence>
<dbReference type="PANTHER" id="PTHR48098">
    <property type="entry name" value="ENTEROCHELIN ESTERASE-RELATED"/>
    <property type="match status" value="1"/>
</dbReference>
<reference evidence="1 2" key="1">
    <citation type="submission" date="2020-08" db="EMBL/GenBank/DDBJ databases">
        <title>Genomic Encyclopedia of Type Strains, Phase IV (KMG-IV): sequencing the most valuable type-strain genomes for metagenomic binning, comparative biology and taxonomic classification.</title>
        <authorList>
            <person name="Goeker M."/>
        </authorList>
    </citation>
    <scope>NUCLEOTIDE SEQUENCE [LARGE SCALE GENOMIC DNA]</scope>
    <source>
        <strain evidence="1 2">DSM 17976</strain>
    </source>
</reference>
<gene>
    <name evidence="1" type="ORF">FHS57_003230</name>
</gene>
<comment type="caution">
    <text evidence="1">The sequence shown here is derived from an EMBL/GenBank/DDBJ whole genome shotgun (WGS) entry which is preliminary data.</text>
</comment>
<dbReference type="SUPFAM" id="SSF53474">
    <property type="entry name" value="alpha/beta-Hydrolases"/>
    <property type="match status" value="1"/>
</dbReference>